<reference evidence="1 2" key="1">
    <citation type="journal article" date="2013" name="Int. J. Syst. Evol. Microbiol.">
        <title>Kordia antarctica sp. nov., isolated from Antarctic seawater.</title>
        <authorList>
            <person name="Baek K."/>
            <person name="Choi A."/>
            <person name="Kang I."/>
            <person name="Lee K."/>
            <person name="Cho J.C."/>
        </authorList>
    </citation>
    <scope>NUCLEOTIDE SEQUENCE [LARGE SCALE GENOMIC DNA]</scope>
    <source>
        <strain evidence="1 2">IMCC3317</strain>
    </source>
</reference>
<gene>
    <name evidence="1" type="ORF">IMCC3317_45510</name>
</gene>
<keyword evidence="2" id="KW-1185">Reference proteome</keyword>
<proteinExistence type="predicted"/>
<name>A0A7L4ZRQ8_9FLAO</name>
<evidence type="ECO:0000313" key="2">
    <source>
        <dbReference type="Proteomes" id="UP000464657"/>
    </source>
</evidence>
<accession>A0A7L4ZRQ8</accession>
<dbReference type="Proteomes" id="UP000464657">
    <property type="component" value="Chromosome"/>
</dbReference>
<sequence length="74" mass="8283">MKKKNLKSLQIKKSTVSSLNKDGVIGGARKTRYYYQCGTGPQSIACTQDGPECTYNSRERCKTNEVDYATRPIC</sequence>
<organism evidence="1 2">
    <name type="scientific">Kordia antarctica</name>
    <dbReference type="NCBI Taxonomy" id="1218801"/>
    <lineage>
        <taxon>Bacteria</taxon>
        <taxon>Pseudomonadati</taxon>
        <taxon>Bacteroidota</taxon>
        <taxon>Flavobacteriia</taxon>
        <taxon>Flavobacteriales</taxon>
        <taxon>Flavobacteriaceae</taxon>
        <taxon>Kordia</taxon>
    </lineage>
</organism>
<dbReference type="AlphaFoldDB" id="A0A7L4ZRQ8"/>
<dbReference type="KEGG" id="kan:IMCC3317_45510"/>
<evidence type="ECO:0000313" key="1">
    <source>
        <dbReference type="EMBL" id="QHI39150.1"/>
    </source>
</evidence>
<dbReference type="EMBL" id="CP019288">
    <property type="protein sequence ID" value="QHI39150.1"/>
    <property type="molecule type" value="Genomic_DNA"/>
</dbReference>
<protein>
    <submittedName>
        <fullName evidence="1">Uncharacterized protein</fullName>
    </submittedName>
</protein>